<evidence type="ECO:0000313" key="9">
    <source>
        <dbReference type="Proteomes" id="UP000263993"/>
    </source>
</evidence>
<keyword evidence="7" id="KW-0812">Transmembrane</keyword>
<dbReference type="GO" id="GO:0030246">
    <property type="term" value="F:carbohydrate binding"/>
    <property type="evidence" value="ECO:0007669"/>
    <property type="project" value="UniProtKB-KW"/>
</dbReference>
<dbReference type="Proteomes" id="UP000263993">
    <property type="component" value="Unassembled WGS sequence"/>
</dbReference>
<dbReference type="GO" id="GO:0016020">
    <property type="term" value="C:membrane"/>
    <property type="evidence" value="ECO:0007669"/>
    <property type="project" value="UniProtKB-SubCell"/>
</dbReference>
<evidence type="ECO:0000256" key="1">
    <source>
        <dbReference type="ARBA" id="ARBA00004167"/>
    </source>
</evidence>
<comment type="similarity">
    <text evidence="2">Belongs to the BA14k family.</text>
</comment>
<evidence type="ECO:0000256" key="6">
    <source>
        <dbReference type="ARBA" id="ARBA00025321"/>
    </source>
</evidence>
<comment type="caution">
    <text evidence="8">The sequence shown here is derived from an EMBL/GenBank/DDBJ whole genome shotgun (WGS) entry which is preliminary data.</text>
</comment>
<evidence type="ECO:0000256" key="7">
    <source>
        <dbReference type="SAM" id="Phobius"/>
    </source>
</evidence>
<comment type="subcellular location">
    <subcellularLocation>
        <location evidence="1">Membrane</location>
        <topology evidence="1">Single-pass membrane protein</topology>
    </subcellularLocation>
</comment>
<organism evidence="8 9">
    <name type="scientific">Undibacter mobilis</name>
    <dbReference type="NCBI Taxonomy" id="2292256"/>
    <lineage>
        <taxon>Bacteria</taxon>
        <taxon>Pseudomonadati</taxon>
        <taxon>Pseudomonadota</taxon>
        <taxon>Alphaproteobacteria</taxon>
        <taxon>Hyphomicrobiales</taxon>
        <taxon>Nitrobacteraceae</taxon>
        <taxon>Undibacter</taxon>
    </lineage>
</organism>
<evidence type="ECO:0000256" key="5">
    <source>
        <dbReference type="ARBA" id="ARBA00022734"/>
    </source>
</evidence>
<comment type="function">
    <text evidence="6">Has immunoglobulin-binding and hemagglutination properties, and can bind to mannose. Essential for virulence. May be involved in LPS biosynthesis or polysaccharide transport.</text>
</comment>
<sequence length="216" mass="22443">MKSGLSPGRSRAYISPTSIHPDRVMPYLVYLIVLVISAGSVLFGVEWMQAPMSPMPASPYELRAAKLPAPPAVQQAATKSAPAETAGKADAVPPVAAATAQVAPVAAAPLAEPAPLVVPEPPPAIVAAAPPPVCDVQACERAYRSFTASDCTYQPSDGPRRLCTRGTPPAALSTPKPDIRAQATCNIAACTAAYISFNAADCTYQPSDGPRRYCEK</sequence>
<keyword evidence="7" id="KW-1133">Transmembrane helix</keyword>
<reference evidence="9" key="1">
    <citation type="submission" date="2018-08" db="EMBL/GenBank/DDBJ databases">
        <authorList>
            <person name="Kim S.-J."/>
            <person name="Jung G.-Y."/>
        </authorList>
    </citation>
    <scope>NUCLEOTIDE SEQUENCE [LARGE SCALE GENOMIC DNA]</scope>
    <source>
        <strain evidence="9">GY_H</strain>
    </source>
</reference>
<keyword evidence="5" id="KW-0430">Lectin</keyword>
<evidence type="ECO:0000313" key="8">
    <source>
        <dbReference type="EMBL" id="RDV04267.1"/>
    </source>
</evidence>
<dbReference type="OrthoDB" id="8117189at2"/>
<proteinExistence type="inferred from homology"/>
<evidence type="ECO:0000256" key="4">
    <source>
        <dbReference type="ARBA" id="ARBA00022475"/>
    </source>
</evidence>
<feature type="transmembrane region" description="Helical" evidence="7">
    <location>
        <begin position="27"/>
        <end position="45"/>
    </location>
</feature>
<name>A0A371B9T4_9BRAD</name>
<accession>A0A371B9T4</accession>
<dbReference type="EMBL" id="QRGO01000001">
    <property type="protein sequence ID" value="RDV04267.1"/>
    <property type="molecule type" value="Genomic_DNA"/>
</dbReference>
<gene>
    <name evidence="8" type="ORF">DXH78_06535</name>
</gene>
<dbReference type="InterPro" id="IPR012413">
    <property type="entry name" value="BA14K"/>
</dbReference>
<evidence type="ECO:0000256" key="2">
    <source>
        <dbReference type="ARBA" id="ARBA00010270"/>
    </source>
</evidence>
<dbReference type="Pfam" id="PF07886">
    <property type="entry name" value="BA14K"/>
    <property type="match status" value="2"/>
</dbReference>
<keyword evidence="9" id="KW-1185">Reference proteome</keyword>
<dbReference type="AlphaFoldDB" id="A0A371B9T4"/>
<evidence type="ECO:0000256" key="3">
    <source>
        <dbReference type="ARBA" id="ARBA00020552"/>
    </source>
</evidence>
<protein>
    <recommendedName>
        <fullName evidence="3">Lectin-like protein BA14k</fullName>
    </recommendedName>
</protein>
<keyword evidence="7" id="KW-0472">Membrane</keyword>
<keyword evidence="4" id="KW-1003">Cell membrane</keyword>